<evidence type="ECO:0000256" key="1">
    <source>
        <dbReference type="SAM" id="MobiDB-lite"/>
    </source>
</evidence>
<feature type="region of interest" description="Disordered" evidence="1">
    <location>
        <begin position="1"/>
        <end position="28"/>
    </location>
</feature>
<accession>A0A484FGW0</accession>
<dbReference type="EMBL" id="AMCV02000031">
    <property type="protein sequence ID" value="TDZ17313.1"/>
    <property type="molecule type" value="Genomic_DNA"/>
</dbReference>
<protein>
    <recommendedName>
        <fullName evidence="4">BTB domain-containing protein</fullName>
    </recommendedName>
</protein>
<organism evidence="2 3">
    <name type="scientific">Colletotrichum orbiculare (strain 104-T / ATCC 96160 / CBS 514.97 / LARS 414 / MAFF 240422)</name>
    <name type="common">Cucumber anthracnose fungus</name>
    <name type="synonym">Colletotrichum lagenarium</name>
    <dbReference type="NCBI Taxonomy" id="1213857"/>
    <lineage>
        <taxon>Eukaryota</taxon>
        <taxon>Fungi</taxon>
        <taxon>Dikarya</taxon>
        <taxon>Ascomycota</taxon>
        <taxon>Pezizomycotina</taxon>
        <taxon>Sordariomycetes</taxon>
        <taxon>Hypocreomycetidae</taxon>
        <taxon>Glomerellales</taxon>
        <taxon>Glomerellaceae</taxon>
        <taxon>Colletotrichum</taxon>
        <taxon>Colletotrichum orbiculare species complex</taxon>
    </lineage>
</organism>
<sequence length="332" mass="37390">MSQSVKRVASESLEGGQKRVRRSEETENPCQVLGRFATQMVMVFAGPQPTFFYVHKHLFRGCEKLCQRIDGNAYGKPLPVLDLSRYDTDTVSLMAHWCYHSELPHATSEMPRPASASEETGQAAAPIRVAAERSGSVSEPSSAEQKGLDRRVDLYAITGSPCLRPNLAEKKLEAEYLQHSLLKLWIMAHNVRWMPLLKAARRAYCRGELALNRPWPAIEHVRTAYASGHAMFACIPLFMIRYRAPPTRAWGSAMEPEVVRKFPEHRVQLELRPCLGHPSRGLASSSEESSRACLLGEKHDNPPWLPPWLHGRNYAFQHQAPCLFVEKRTPGG</sequence>
<name>A0A484FGW0_COLOR</name>
<evidence type="ECO:0000313" key="3">
    <source>
        <dbReference type="Proteomes" id="UP000014480"/>
    </source>
</evidence>
<reference evidence="3" key="1">
    <citation type="journal article" date="2013" name="New Phytol.">
        <title>Comparative genomic and transcriptomic analyses reveal the hemibiotrophic stage shift of Colletotrichum fungi.</title>
        <authorList>
            <person name="Gan P."/>
            <person name="Ikeda K."/>
            <person name="Irieda H."/>
            <person name="Narusaka M."/>
            <person name="O'Connell R.J."/>
            <person name="Narusaka Y."/>
            <person name="Takano Y."/>
            <person name="Kubo Y."/>
            <person name="Shirasu K."/>
        </authorList>
    </citation>
    <scope>NUCLEOTIDE SEQUENCE [LARGE SCALE GENOMIC DNA]</scope>
    <source>
        <strain evidence="3">104-T / ATCC 96160 / CBS 514.97 / LARS 414 / MAFF 240422</strain>
    </source>
</reference>
<dbReference type="AlphaFoldDB" id="A0A484FGW0"/>
<gene>
    <name evidence="2" type="ORF">Cob_v009773</name>
</gene>
<proteinExistence type="predicted"/>
<evidence type="ECO:0008006" key="4">
    <source>
        <dbReference type="Google" id="ProtNLM"/>
    </source>
</evidence>
<reference evidence="3" key="2">
    <citation type="journal article" date="2019" name="Mol. Plant Microbe Interact.">
        <title>Genome sequence resources for four phytopathogenic fungi from the Colletotrichum orbiculare species complex.</title>
        <authorList>
            <person name="Gan P."/>
            <person name="Tsushima A."/>
            <person name="Narusaka M."/>
            <person name="Narusaka Y."/>
            <person name="Takano Y."/>
            <person name="Kubo Y."/>
            <person name="Shirasu K."/>
        </authorList>
    </citation>
    <scope>GENOME REANNOTATION</scope>
    <source>
        <strain evidence="3">104-T / ATCC 96160 / CBS 514.97 / LARS 414 / MAFF 240422</strain>
    </source>
</reference>
<evidence type="ECO:0000313" key="2">
    <source>
        <dbReference type="EMBL" id="TDZ17313.1"/>
    </source>
</evidence>
<keyword evidence="3" id="KW-1185">Reference proteome</keyword>
<dbReference type="Proteomes" id="UP000014480">
    <property type="component" value="Unassembled WGS sequence"/>
</dbReference>
<comment type="caution">
    <text evidence="2">The sequence shown here is derived from an EMBL/GenBank/DDBJ whole genome shotgun (WGS) entry which is preliminary data.</text>
</comment>